<accession>A0A3M7S006</accession>
<evidence type="ECO:0000313" key="1">
    <source>
        <dbReference type="EMBL" id="RNA28990.1"/>
    </source>
</evidence>
<dbReference type="AlphaFoldDB" id="A0A3M7S006"/>
<reference evidence="1 2" key="1">
    <citation type="journal article" date="2018" name="Sci. Rep.">
        <title>Genomic signatures of local adaptation to the degree of environmental predictability in rotifers.</title>
        <authorList>
            <person name="Franch-Gras L."/>
            <person name="Hahn C."/>
            <person name="Garcia-Roger E.M."/>
            <person name="Carmona M.J."/>
            <person name="Serra M."/>
            <person name="Gomez A."/>
        </authorList>
    </citation>
    <scope>NUCLEOTIDE SEQUENCE [LARGE SCALE GENOMIC DNA]</scope>
    <source>
        <strain evidence="1">HYR1</strain>
    </source>
</reference>
<name>A0A3M7S006_BRAPC</name>
<sequence length="78" mass="8976">MNNNDPGIKPRQIFALSNLKLNKFKLEKKGLFCVIISNKILFGFYSQRPISGHSNRRATEHFLIKPSVLNPSLKQHQI</sequence>
<gene>
    <name evidence="1" type="ORF">BpHYR1_011986</name>
</gene>
<organism evidence="1 2">
    <name type="scientific">Brachionus plicatilis</name>
    <name type="common">Marine rotifer</name>
    <name type="synonym">Brachionus muelleri</name>
    <dbReference type="NCBI Taxonomy" id="10195"/>
    <lineage>
        <taxon>Eukaryota</taxon>
        <taxon>Metazoa</taxon>
        <taxon>Spiralia</taxon>
        <taxon>Gnathifera</taxon>
        <taxon>Rotifera</taxon>
        <taxon>Eurotatoria</taxon>
        <taxon>Monogononta</taxon>
        <taxon>Pseudotrocha</taxon>
        <taxon>Ploima</taxon>
        <taxon>Brachionidae</taxon>
        <taxon>Brachionus</taxon>
    </lineage>
</organism>
<protein>
    <submittedName>
        <fullName evidence="1">Uncharacterized protein</fullName>
    </submittedName>
</protein>
<comment type="caution">
    <text evidence="1">The sequence shown here is derived from an EMBL/GenBank/DDBJ whole genome shotgun (WGS) entry which is preliminary data.</text>
</comment>
<keyword evidence="2" id="KW-1185">Reference proteome</keyword>
<evidence type="ECO:0000313" key="2">
    <source>
        <dbReference type="Proteomes" id="UP000276133"/>
    </source>
</evidence>
<dbReference type="EMBL" id="REGN01002302">
    <property type="protein sequence ID" value="RNA28990.1"/>
    <property type="molecule type" value="Genomic_DNA"/>
</dbReference>
<proteinExistence type="predicted"/>
<dbReference type="Proteomes" id="UP000276133">
    <property type="component" value="Unassembled WGS sequence"/>
</dbReference>